<dbReference type="AlphaFoldDB" id="A0AAW4NQY9"/>
<evidence type="ECO:0000256" key="1">
    <source>
        <dbReference type="SAM" id="SignalP"/>
    </source>
</evidence>
<protein>
    <recommendedName>
        <fullName evidence="4">TonB C-terminal domain-containing protein</fullName>
    </recommendedName>
</protein>
<dbReference type="EMBL" id="JAHXRF010000003">
    <property type="protein sequence ID" value="MBW4865051.1"/>
    <property type="molecule type" value="Genomic_DNA"/>
</dbReference>
<dbReference type="RefSeq" id="WP_219427382.1">
    <property type="nucleotide sequence ID" value="NZ_JAHXRD010000003.1"/>
</dbReference>
<sequence>MKRIRILAIKVALMLIFFCNSTAIVAAINKCDSLQMPACILNGKYHILSSSQNGYSIDVVLSKYVEQQLSIMRYDSSSFRFLIFIEISKRGKVKYIRLLNKGSFENNMIAWAETKRIIKRIHFIPARLNNRAIVYHSTFYLRLDFTMGGD</sequence>
<gene>
    <name evidence="2" type="ORF">KZY68_03230</name>
</gene>
<accession>A0AAW4NQY9</accession>
<keyword evidence="1" id="KW-0732">Signal</keyword>
<dbReference type="Proteomes" id="UP001196873">
    <property type="component" value="Unassembled WGS sequence"/>
</dbReference>
<proteinExistence type="predicted"/>
<feature type="chain" id="PRO_5043408602" description="TonB C-terminal domain-containing protein" evidence="1">
    <location>
        <begin position="27"/>
        <end position="150"/>
    </location>
</feature>
<evidence type="ECO:0008006" key="4">
    <source>
        <dbReference type="Google" id="ProtNLM"/>
    </source>
</evidence>
<name>A0AAW4NQY9_9BACT</name>
<reference evidence="2" key="1">
    <citation type="submission" date="2021-07" db="EMBL/GenBank/DDBJ databases">
        <title>Genomic diversity and antimicrobial resistance of Prevotella spp. isolated from chronic lung disease airways.</title>
        <authorList>
            <person name="Webb K.A."/>
            <person name="Olagoke O.S."/>
            <person name="Baird T."/>
            <person name="Neill J."/>
            <person name="Pham A."/>
            <person name="Wells T.J."/>
            <person name="Ramsay K.A."/>
            <person name="Bell S.C."/>
            <person name="Sarovich D.S."/>
            <person name="Price E.P."/>
        </authorList>
    </citation>
    <scope>NUCLEOTIDE SEQUENCE</scope>
    <source>
        <strain evidence="2">SCHI0047.S.3</strain>
    </source>
</reference>
<evidence type="ECO:0000313" key="3">
    <source>
        <dbReference type="Proteomes" id="UP001196873"/>
    </source>
</evidence>
<organism evidence="2 3">
    <name type="scientific">Segatella salivae</name>
    <dbReference type="NCBI Taxonomy" id="228604"/>
    <lineage>
        <taxon>Bacteria</taxon>
        <taxon>Pseudomonadati</taxon>
        <taxon>Bacteroidota</taxon>
        <taxon>Bacteroidia</taxon>
        <taxon>Bacteroidales</taxon>
        <taxon>Prevotellaceae</taxon>
        <taxon>Segatella</taxon>
    </lineage>
</organism>
<evidence type="ECO:0000313" key="2">
    <source>
        <dbReference type="EMBL" id="MBW4865051.1"/>
    </source>
</evidence>
<comment type="caution">
    <text evidence="2">The sequence shown here is derived from an EMBL/GenBank/DDBJ whole genome shotgun (WGS) entry which is preliminary data.</text>
</comment>
<feature type="signal peptide" evidence="1">
    <location>
        <begin position="1"/>
        <end position="26"/>
    </location>
</feature>